<dbReference type="GO" id="GO:0005743">
    <property type="term" value="C:mitochondrial inner membrane"/>
    <property type="evidence" value="ECO:0007669"/>
    <property type="project" value="TreeGrafter"/>
</dbReference>
<dbReference type="InterPro" id="IPR014807">
    <property type="entry name" value="Coa1"/>
</dbReference>
<dbReference type="OrthoDB" id="10037790at2759"/>
<keyword evidence="1" id="KW-0472">Membrane</keyword>
<reference evidence="2" key="1">
    <citation type="submission" date="2013-07" db="EMBL/GenBank/DDBJ databases">
        <authorList>
            <person name="Geib S."/>
        </authorList>
    </citation>
    <scope>NUCLEOTIDE SEQUENCE</scope>
</reference>
<name>W8BXM1_CERCA</name>
<accession>W8BXM1</accession>
<organism evidence="2">
    <name type="scientific">Ceratitis capitata</name>
    <name type="common">Mediterranean fruit fly</name>
    <name type="synonym">Tephritis capitata</name>
    <dbReference type="NCBI Taxonomy" id="7213"/>
    <lineage>
        <taxon>Eukaryota</taxon>
        <taxon>Metazoa</taxon>
        <taxon>Ecdysozoa</taxon>
        <taxon>Arthropoda</taxon>
        <taxon>Hexapoda</taxon>
        <taxon>Insecta</taxon>
        <taxon>Pterygota</taxon>
        <taxon>Neoptera</taxon>
        <taxon>Endopterygota</taxon>
        <taxon>Diptera</taxon>
        <taxon>Brachycera</taxon>
        <taxon>Muscomorpha</taxon>
        <taxon>Tephritoidea</taxon>
        <taxon>Tephritidae</taxon>
        <taxon>Ceratitis</taxon>
        <taxon>Ceratitis</taxon>
    </lineage>
</organism>
<protein>
    <submittedName>
        <fullName evidence="2">Cytochrome c oxidase assembly protein 1</fullName>
    </submittedName>
</protein>
<evidence type="ECO:0000313" key="2">
    <source>
        <dbReference type="EMBL" id="JAC04053.1"/>
    </source>
</evidence>
<dbReference type="GO" id="GO:0032981">
    <property type="term" value="P:mitochondrial respiratory chain complex I assembly"/>
    <property type="evidence" value="ECO:0007669"/>
    <property type="project" value="TreeGrafter"/>
</dbReference>
<dbReference type="PANTHER" id="PTHR47148">
    <property type="entry name" value="CYTOCHROME C OXIDASE ASSEMBLY FACTOR 1 HOMOLOG"/>
    <property type="match status" value="1"/>
</dbReference>
<gene>
    <name evidence="2" type="primary">CG044</name>
</gene>
<dbReference type="PANTHER" id="PTHR47148:SF1">
    <property type="entry name" value="CYTOCHROME C OXIDASE ASSEMBLY FACTOR 1 HOMOLOG"/>
    <property type="match status" value="1"/>
</dbReference>
<evidence type="ECO:0000256" key="1">
    <source>
        <dbReference type="SAM" id="Phobius"/>
    </source>
</evidence>
<dbReference type="AlphaFoldDB" id="W8BXM1"/>
<proteinExistence type="evidence at transcript level"/>
<dbReference type="GO" id="GO:0033617">
    <property type="term" value="P:mitochondrial respiratory chain complex IV assembly"/>
    <property type="evidence" value="ECO:0007669"/>
    <property type="project" value="TreeGrafter"/>
</dbReference>
<keyword evidence="1" id="KW-1133">Transmembrane helix</keyword>
<dbReference type="EMBL" id="GAMC01002503">
    <property type="protein sequence ID" value="JAC04053.1"/>
    <property type="molecule type" value="mRNA"/>
</dbReference>
<dbReference type="Pfam" id="PF08695">
    <property type="entry name" value="Coa1"/>
    <property type="match status" value="1"/>
</dbReference>
<sequence length="142" mass="16274">MRFPSNKTLAKIAVYGAFASITAVMYMRYKIEDGIRNSEYFRLAVKTLRQHRGASRLLGEPIKELGFDLSDSKNFSDGQNAQFEVHVKGSNDRGKMYFWATRAPETGWLVDRLELEVRSQPEKRFLIKKNESTETATKTSSN</sequence>
<reference evidence="2" key="2">
    <citation type="journal article" date="2014" name="BMC Genomics">
        <title>A genomic perspective to assessing quality of mass-reared SIT flies used in Mediterranean fruit fly (Ceratitis capitata) eradication in California.</title>
        <authorList>
            <person name="Calla B."/>
            <person name="Hall B."/>
            <person name="Hou S."/>
            <person name="Geib S.M."/>
        </authorList>
    </citation>
    <scope>NUCLEOTIDE SEQUENCE</scope>
</reference>
<feature type="transmembrane region" description="Helical" evidence="1">
    <location>
        <begin position="12"/>
        <end position="29"/>
    </location>
</feature>
<keyword evidence="1" id="KW-0812">Transmembrane</keyword>